<dbReference type="EMBL" id="CAJGYM010000021">
    <property type="protein sequence ID" value="CAD6191428.1"/>
    <property type="molecule type" value="Genomic_DNA"/>
</dbReference>
<evidence type="ECO:0000313" key="3">
    <source>
        <dbReference type="Proteomes" id="UP000835052"/>
    </source>
</evidence>
<keyword evidence="3" id="KW-1185">Reference proteome</keyword>
<feature type="chain" id="PRO_5035826129" evidence="1">
    <location>
        <begin position="22"/>
        <end position="77"/>
    </location>
</feature>
<dbReference type="Proteomes" id="UP000835052">
    <property type="component" value="Unassembled WGS sequence"/>
</dbReference>
<accession>A0A8S1H9Z3</accession>
<name>A0A8S1H9Z3_9PELO</name>
<dbReference type="AlphaFoldDB" id="A0A8S1H9Z3"/>
<dbReference type="OrthoDB" id="5801240at2759"/>
<proteinExistence type="predicted"/>
<gene>
    <name evidence="2" type="ORF">CAUJ_LOCUS7347</name>
</gene>
<evidence type="ECO:0000256" key="1">
    <source>
        <dbReference type="SAM" id="SignalP"/>
    </source>
</evidence>
<protein>
    <submittedName>
        <fullName evidence="2">Uncharacterized protein</fullName>
    </submittedName>
</protein>
<evidence type="ECO:0000313" key="2">
    <source>
        <dbReference type="EMBL" id="CAD6191428.1"/>
    </source>
</evidence>
<sequence>MKAVVLLFLMMMTICLTTVSSAPQFIKIKKEDETSEWRVPQQGELQNLLSALLRGASETNESSQLRRQIFSRKFWKR</sequence>
<feature type="signal peptide" evidence="1">
    <location>
        <begin position="1"/>
        <end position="21"/>
    </location>
</feature>
<organism evidence="2 3">
    <name type="scientific">Caenorhabditis auriculariae</name>
    <dbReference type="NCBI Taxonomy" id="2777116"/>
    <lineage>
        <taxon>Eukaryota</taxon>
        <taxon>Metazoa</taxon>
        <taxon>Ecdysozoa</taxon>
        <taxon>Nematoda</taxon>
        <taxon>Chromadorea</taxon>
        <taxon>Rhabditida</taxon>
        <taxon>Rhabditina</taxon>
        <taxon>Rhabditomorpha</taxon>
        <taxon>Rhabditoidea</taxon>
        <taxon>Rhabditidae</taxon>
        <taxon>Peloderinae</taxon>
        <taxon>Caenorhabditis</taxon>
    </lineage>
</organism>
<comment type="caution">
    <text evidence="2">The sequence shown here is derived from an EMBL/GenBank/DDBJ whole genome shotgun (WGS) entry which is preliminary data.</text>
</comment>
<keyword evidence="1" id="KW-0732">Signal</keyword>
<reference evidence="2" key="1">
    <citation type="submission" date="2020-10" db="EMBL/GenBank/DDBJ databases">
        <authorList>
            <person name="Kikuchi T."/>
        </authorList>
    </citation>
    <scope>NUCLEOTIDE SEQUENCE</scope>
    <source>
        <strain evidence="2">NKZ352</strain>
    </source>
</reference>